<dbReference type="InterPro" id="IPR017900">
    <property type="entry name" value="4Fe4S_Fe_S_CS"/>
</dbReference>
<evidence type="ECO:0000313" key="7">
    <source>
        <dbReference type="EMBL" id="MCJ8151653.1"/>
    </source>
</evidence>
<dbReference type="PROSITE" id="PS00198">
    <property type="entry name" value="4FE4S_FER_1"/>
    <property type="match status" value="2"/>
</dbReference>
<feature type="domain" description="4Fe-4S ferredoxin-type" evidence="6">
    <location>
        <begin position="130"/>
        <end position="159"/>
    </location>
</feature>
<dbReference type="PROSITE" id="PS51379">
    <property type="entry name" value="4FE4S_FER_2"/>
    <property type="match status" value="4"/>
</dbReference>
<name>A0ABT0CSS3_9HYPH</name>
<dbReference type="PANTHER" id="PTHR43687:SF4">
    <property type="entry name" value="BLR5484 PROTEIN"/>
    <property type="match status" value="1"/>
</dbReference>
<dbReference type="PROSITE" id="PS51318">
    <property type="entry name" value="TAT"/>
    <property type="match status" value="1"/>
</dbReference>
<dbReference type="InterPro" id="IPR050572">
    <property type="entry name" value="Fe-S_Ferredoxin"/>
</dbReference>
<dbReference type="Pfam" id="PF12838">
    <property type="entry name" value="Fer4_7"/>
    <property type="match status" value="1"/>
</dbReference>
<evidence type="ECO:0000256" key="5">
    <source>
        <dbReference type="ARBA" id="ARBA00023014"/>
    </source>
</evidence>
<sequence>MRQEALSRRDFLRCSRRSAAVSIRPPGMLDAALADCTGCGACVEHCPTGIVRLVDNRPVLDFAAGECAFCGACSEYCPEPVFAEDAVARFDHVVAIATSCLPFQRVDCQACRDACPTGAIRFRPVLGGPFVPELVAEACTGCGACMSVCPVGAVSIAPQSAEDAYA</sequence>
<evidence type="ECO:0000256" key="2">
    <source>
        <dbReference type="ARBA" id="ARBA00022723"/>
    </source>
</evidence>
<gene>
    <name evidence="7" type="primary">napF</name>
    <name evidence="7" type="ORF">MKI86_21140</name>
</gene>
<dbReference type="Gene3D" id="3.30.70.20">
    <property type="match status" value="2"/>
</dbReference>
<evidence type="ECO:0000256" key="3">
    <source>
        <dbReference type="ARBA" id="ARBA00022737"/>
    </source>
</evidence>
<dbReference type="RefSeq" id="WP_241605051.1">
    <property type="nucleotide sequence ID" value="NZ_JAKVIN010000010.1"/>
</dbReference>
<dbReference type="PANTHER" id="PTHR43687">
    <property type="entry name" value="ADENYLYLSULFATE REDUCTASE, BETA SUBUNIT"/>
    <property type="match status" value="1"/>
</dbReference>
<proteinExistence type="predicted"/>
<dbReference type="Pfam" id="PF13187">
    <property type="entry name" value="Fer4_9"/>
    <property type="match status" value="1"/>
</dbReference>
<dbReference type="InterPro" id="IPR006311">
    <property type="entry name" value="TAT_signal"/>
</dbReference>
<geneLocation type="plasmid" evidence="7">
    <name>unnamed</name>
</geneLocation>
<evidence type="ECO:0000256" key="4">
    <source>
        <dbReference type="ARBA" id="ARBA00023004"/>
    </source>
</evidence>
<dbReference type="Proteomes" id="UP001201844">
    <property type="component" value="Unassembled WGS sequence"/>
</dbReference>
<dbReference type="EMBL" id="JAKVIN010000010">
    <property type="protein sequence ID" value="MCJ8151653.1"/>
    <property type="molecule type" value="Genomic_DNA"/>
</dbReference>
<feature type="domain" description="4Fe-4S ferredoxin-type" evidence="6">
    <location>
        <begin position="25"/>
        <end position="56"/>
    </location>
</feature>
<dbReference type="NCBIfam" id="TIGR00402">
    <property type="entry name" value="napF"/>
    <property type="match status" value="1"/>
</dbReference>
<evidence type="ECO:0000256" key="1">
    <source>
        <dbReference type="ARBA" id="ARBA00022485"/>
    </source>
</evidence>
<dbReference type="InterPro" id="IPR004496">
    <property type="entry name" value="NapF"/>
</dbReference>
<accession>A0ABT0CSS3</accession>
<dbReference type="SUPFAM" id="SSF54862">
    <property type="entry name" value="4Fe-4S ferredoxins"/>
    <property type="match status" value="2"/>
</dbReference>
<evidence type="ECO:0000259" key="6">
    <source>
        <dbReference type="PROSITE" id="PS51379"/>
    </source>
</evidence>
<keyword evidence="8" id="KW-1185">Reference proteome</keyword>
<keyword evidence="1" id="KW-0004">4Fe-4S</keyword>
<keyword evidence="7" id="KW-0614">Plasmid</keyword>
<reference evidence="7 8" key="1">
    <citation type="submission" date="2022-02" db="EMBL/GenBank/DDBJ databases">
        <title>Shinella B3.7 sp. nov., isolated from Sediment (Zhairuo Island).</title>
        <authorList>
            <person name="Chen G."/>
        </authorList>
    </citation>
    <scope>NUCLEOTIDE SEQUENCE [LARGE SCALE GENOMIC DNA]</scope>
    <source>
        <strain evidence="7 8">B3.7</strain>
        <plasmid evidence="7">unnamed</plasmid>
    </source>
</reference>
<keyword evidence="3" id="KW-0677">Repeat</keyword>
<dbReference type="InterPro" id="IPR017896">
    <property type="entry name" value="4Fe4S_Fe-S-bd"/>
</dbReference>
<keyword evidence="2" id="KW-0479">Metal-binding</keyword>
<comment type="caution">
    <text evidence="7">The sequence shown here is derived from an EMBL/GenBank/DDBJ whole genome shotgun (WGS) entry which is preliminary data.</text>
</comment>
<dbReference type="CDD" id="cd10564">
    <property type="entry name" value="NapF_like"/>
    <property type="match status" value="1"/>
</dbReference>
<organism evidence="7 8">
    <name type="scientific">Shinella sedimenti</name>
    <dbReference type="NCBI Taxonomy" id="2919913"/>
    <lineage>
        <taxon>Bacteria</taxon>
        <taxon>Pseudomonadati</taxon>
        <taxon>Pseudomonadota</taxon>
        <taxon>Alphaproteobacteria</taxon>
        <taxon>Hyphomicrobiales</taxon>
        <taxon>Rhizobiaceae</taxon>
        <taxon>Shinella</taxon>
    </lineage>
</organism>
<keyword evidence="5" id="KW-0411">Iron-sulfur</keyword>
<protein>
    <submittedName>
        <fullName evidence="7">Ferredoxin-type protein NapF</fullName>
    </submittedName>
</protein>
<keyword evidence="4" id="KW-0408">Iron</keyword>
<feature type="domain" description="4Fe-4S ferredoxin-type" evidence="6">
    <location>
        <begin position="58"/>
        <end position="87"/>
    </location>
</feature>
<feature type="domain" description="4Fe-4S ferredoxin-type" evidence="6">
    <location>
        <begin position="106"/>
        <end position="125"/>
    </location>
</feature>
<evidence type="ECO:0000313" key="8">
    <source>
        <dbReference type="Proteomes" id="UP001201844"/>
    </source>
</evidence>